<dbReference type="Gene3D" id="3.40.50.970">
    <property type="match status" value="1"/>
</dbReference>
<evidence type="ECO:0000259" key="3">
    <source>
        <dbReference type="Pfam" id="PF00676"/>
    </source>
</evidence>
<comment type="cofactor">
    <cofactor evidence="2">
        <name>thiamine diphosphate</name>
        <dbReference type="ChEBI" id="CHEBI:58937"/>
    </cofactor>
</comment>
<dbReference type="InterPro" id="IPR001017">
    <property type="entry name" value="DH_E1"/>
</dbReference>
<evidence type="ECO:0000313" key="5">
    <source>
        <dbReference type="Proteomes" id="UP000823046"/>
    </source>
</evidence>
<proteinExistence type="inferred from homology"/>
<dbReference type="PANTHER" id="PTHR43380">
    <property type="entry name" value="2-OXOISOVALERATE DEHYDROGENASE SUBUNIT ALPHA, MITOCHONDRIAL"/>
    <property type="match status" value="1"/>
</dbReference>
<evidence type="ECO:0000256" key="1">
    <source>
        <dbReference type="ARBA" id="ARBA00023002"/>
    </source>
</evidence>
<dbReference type="CDD" id="cd02000">
    <property type="entry name" value="TPP_E1_PDC_ADC_BCADC"/>
    <property type="match status" value="1"/>
</dbReference>
<dbReference type="InterPro" id="IPR029061">
    <property type="entry name" value="THDP-binding"/>
</dbReference>
<protein>
    <recommendedName>
        <fullName evidence="2">2-oxoisovalerate dehydrogenase subunit alpha</fullName>
        <ecNumber evidence="2">1.2.4.4</ecNumber>
    </recommendedName>
    <alternativeName>
        <fullName evidence="2">Branched-chain alpha-keto acid dehydrogenase E1 component alpha chain</fullName>
    </alternativeName>
</protein>
<name>A0ABQ7JCT2_9APIC</name>
<comment type="catalytic activity">
    <reaction evidence="2">
        <text>N(6)-[(R)-lipoyl]-L-lysyl-[protein] + 3-methyl-2-oxobutanoate + H(+) = N(6)-[(R)-S(8)-2-methylpropanoyldihydrolipoyl]-L-lysyl-[protein] + CO2</text>
        <dbReference type="Rhea" id="RHEA:13457"/>
        <dbReference type="Rhea" id="RHEA-COMP:10474"/>
        <dbReference type="Rhea" id="RHEA-COMP:10497"/>
        <dbReference type="ChEBI" id="CHEBI:11851"/>
        <dbReference type="ChEBI" id="CHEBI:15378"/>
        <dbReference type="ChEBI" id="CHEBI:16526"/>
        <dbReference type="ChEBI" id="CHEBI:83099"/>
        <dbReference type="ChEBI" id="CHEBI:83142"/>
        <dbReference type="EC" id="1.2.4.4"/>
    </reaction>
</comment>
<dbReference type="PANTHER" id="PTHR43380:SF1">
    <property type="entry name" value="2-OXOISOVALERATE DEHYDROGENASE SUBUNIT ALPHA, MITOCHONDRIAL"/>
    <property type="match status" value="1"/>
</dbReference>
<feature type="domain" description="Dehydrogenase E1 component" evidence="3">
    <location>
        <begin position="123"/>
        <end position="429"/>
    </location>
</feature>
<sequence>MWKHILKRPLYTLSARHRFVSPQLFGVCRGDQWRLNRGELRIFSNAAQFSSSKGAAKQAGNAASSTPPEIYHAGLVKTAFTQEINVSKEGPTIPIFRILNTDGSLAAGWKCPFSKDELIETYKFMLRLALWDDMMYSIQRQGRISFYIQNQGEEAVQTGIAAALSLEDTLWCQYRHGHTIPFRFLELGVLMWRGFTLEDALNQCYSNMLDPGKGRQMPISYCKKEINLLAISTPLTTQVPHAAGAGYAMKVKGSKSCAVTFFGEGAASEGDFHAAMNFASVLKSQTLFVCRNNGYAISTPASDQYAGDGIAIRGLSYGMRTIRVDGNDLFAVYLATMQCRDICINNSEPVCLEMMTYRMGHHSTSDDSSQYRTKGEMEAWNRQGVHPIARVRAFLVNSGWWLPSDDDEIKKEAKATMLAAIKECEKIKKFPITSGLFDDVYAEPVWNIQEQSEEFRKYMSTHSSIYDVSRYENV</sequence>
<accession>A0ABQ7JCT2</accession>
<dbReference type="SUPFAM" id="SSF52518">
    <property type="entry name" value="Thiamin diphosphate-binding fold (THDP-binding)"/>
    <property type="match status" value="1"/>
</dbReference>
<dbReference type="EC" id="1.2.4.4" evidence="2"/>
<keyword evidence="5" id="KW-1185">Reference proteome</keyword>
<comment type="function">
    <text evidence="2">The branched-chain alpha-keto dehydrogenase complex catalyzes the overall conversion of alpha-keto acids to acyl-CoA and CO(2). It contains multiple copies of three enzymatic components: branched-chain alpha-keto acid decarboxylase (E1), lipoamide acyltransferase (E2) and lipoamide dehydrogenase (E3).</text>
</comment>
<organism evidence="4 5">
    <name type="scientific">Cardiosporidium cionae</name>
    <dbReference type="NCBI Taxonomy" id="476202"/>
    <lineage>
        <taxon>Eukaryota</taxon>
        <taxon>Sar</taxon>
        <taxon>Alveolata</taxon>
        <taxon>Apicomplexa</taxon>
        <taxon>Aconoidasida</taxon>
        <taxon>Nephromycida</taxon>
        <taxon>Cardiosporidium</taxon>
    </lineage>
</organism>
<keyword evidence="2" id="KW-0786">Thiamine pyrophosphate</keyword>
<gene>
    <name evidence="4" type="ORF">IE077_001726</name>
</gene>
<comment type="similarity">
    <text evidence="2">Belongs to the BCKDHA family.</text>
</comment>
<dbReference type="InterPro" id="IPR050771">
    <property type="entry name" value="Alpha-ketoacid_DH_E1_comp"/>
</dbReference>
<comment type="caution">
    <text evidence="4">The sequence shown here is derived from an EMBL/GenBank/DDBJ whole genome shotgun (WGS) entry which is preliminary data.</text>
</comment>
<dbReference type="Proteomes" id="UP000823046">
    <property type="component" value="Unassembled WGS sequence"/>
</dbReference>
<evidence type="ECO:0000313" key="4">
    <source>
        <dbReference type="EMBL" id="KAF8821684.1"/>
    </source>
</evidence>
<keyword evidence="1 2" id="KW-0560">Oxidoreductase</keyword>
<dbReference type="EMBL" id="JADAQX010000144">
    <property type="protein sequence ID" value="KAF8821684.1"/>
    <property type="molecule type" value="Genomic_DNA"/>
</dbReference>
<dbReference type="Pfam" id="PF00676">
    <property type="entry name" value="E1_dh"/>
    <property type="match status" value="1"/>
</dbReference>
<reference evidence="4 5" key="1">
    <citation type="journal article" date="2020" name="bioRxiv">
        <title>Metabolic contributions of an alphaproteobacterial endosymbiont in the apicomplexan Cardiosporidium cionae.</title>
        <authorList>
            <person name="Hunter E.S."/>
            <person name="Paight C.J."/>
            <person name="Lane C.E."/>
        </authorList>
    </citation>
    <scope>NUCLEOTIDE SEQUENCE [LARGE SCALE GENOMIC DNA]</scope>
    <source>
        <strain evidence="4">ESH_2018</strain>
    </source>
</reference>
<evidence type="ECO:0000256" key="2">
    <source>
        <dbReference type="RuleBase" id="RU365014"/>
    </source>
</evidence>